<proteinExistence type="predicted"/>
<evidence type="ECO:0000313" key="2">
    <source>
        <dbReference type="Proteomes" id="UP000190150"/>
    </source>
</evidence>
<reference evidence="2" key="1">
    <citation type="submission" date="2017-02" db="EMBL/GenBank/DDBJ databases">
        <authorList>
            <person name="Varghese N."/>
            <person name="Submissions S."/>
        </authorList>
    </citation>
    <scope>NUCLEOTIDE SEQUENCE [LARGE SCALE GENOMIC DNA]</scope>
    <source>
        <strain evidence="2">DSM 24091</strain>
    </source>
</reference>
<keyword evidence="2" id="KW-1185">Reference proteome</keyword>
<dbReference type="InterPro" id="IPR038056">
    <property type="entry name" value="YjbR-like_sf"/>
</dbReference>
<organism evidence="1 2">
    <name type="scientific">Sphingobacterium nematocida</name>
    <dbReference type="NCBI Taxonomy" id="1513896"/>
    <lineage>
        <taxon>Bacteria</taxon>
        <taxon>Pseudomonadati</taxon>
        <taxon>Bacteroidota</taxon>
        <taxon>Sphingobacteriia</taxon>
        <taxon>Sphingobacteriales</taxon>
        <taxon>Sphingobacteriaceae</taxon>
        <taxon>Sphingobacterium</taxon>
    </lineage>
</organism>
<gene>
    <name evidence="1" type="ORF">SAMN05660841_00389</name>
</gene>
<evidence type="ECO:0000313" key="1">
    <source>
        <dbReference type="EMBL" id="SKB41184.1"/>
    </source>
</evidence>
<dbReference type="Proteomes" id="UP000190150">
    <property type="component" value="Unassembled WGS sequence"/>
</dbReference>
<dbReference type="Gene3D" id="3.90.1150.30">
    <property type="match status" value="1"/>
</dbReference>
<sequence>MVTIDTFRKLALSFPEVTEEPHFEKLSFRVKNKIFATYDGLNKRACVKLTEIDQDVFSSGDRTIIFPVDNKWGKQGWTGIEMNKVHKDLFIDLLMTAYCTVAPKKLADFVRID</sequence>
<dbReference type="SUPFAM" id="SSF142906">
    <property type="entry name" value="YjbR-like"/>
    <property type="match status" value="1"/>
</dbReference>
<dbReference type="AlphaFoldDB" id="A0A1T5B1V0"/>
<protein>
    <submittedName>
        <fullName evidence="1">YjbR protein</fullName>
    </submittedName>
</protein>
<name>A0A1T5B1V0_9SPHI</name>
<dbReference type="Pfam" id="PF04237">
    <property type="entry name" value="YjbR"/>
    <property type="match status" value="1"/>
</dbReference>
<dbReference type="OrthoDB" id="277063at2"/>
<dbReference type="InterPro" id="IPR058532">
    <property type="entry name" value="YjbR/MT2646/Rv2570-like"/>
</dbReference>
<dbReference type="RefSeq" id="WP_079640736.1">
    <property type="nucleotide sequence ID" value="NZ_FUZF01000001.1"/>
</dbReference>
<dbReference type="STRING" id="1513896.SAMN05660841_00389"/>
<dbReference type="EMBL" id="FUZF01000001">
    <property type="protein sequence ID" value="SKB41184.1"/>
    <property type="molecule type" value="Genomic_DNA"/>
</dbReference>
<accession>A0A1T5B1V0</accession>